<feature type="compositionally biased region" description="Low complexity" evidence="4">
    <location>
        <begin position="188"/>
        <end position="208"/>
    </location>
</feature>
<dbReference type="PANTHER" id="PTHR11586">
    <property type="entry name" value="TRNA-AMINOACYLATION COFACTOR ARC1 FAMILY MEMBER"/>
    <property type="match status" value="1"/>
</dbReference>
<dbReference type="Gene3D" id="2.40.50.140">
    <property type="entry name" value="Nucleic acid-binding proteins"/>
    <property type="match status" value="1"/>
</dbReference>
<evidence type="ECO:0000256" key="5">
    <source>
        <dbReference type="SAM" id="SignalP"/>
    </source>
</evidence>
<feature type="domain" description="TRNA-binding" evidence="6">
    <location>
        <begin position="273"/>
        <end position="373"/>
    </location>
</feature>
<feature type="chain" id="PRO_5043900572" evidence="5">
    <location>
        <begin position="33"/>
        <end position="437"/>
    </location>
</feature>
<keyword evidence="5" id="KW-0732">Signal</keyword>
<dbReference type="EMBL" id="JAECZO010000096">
    <property type="protein sequence ID" value="KAK7197130.1"/>
    <property type="molecule type" value="Genomic_DNA"/>
</dbReference>
<evidence type="ECO:0000256" key="3">
    <source>
        <dbReference type="PROSITE-ProRule" id="PRU00209"/>
    </source>
</evidence>
<evidence type="ECO:0000256" key="1">
    <source>
        <dbReference type="ARBA" id="ARBA00022555"/>
    </source>
</evidence>
<name>A0AAW0ETQ9_9TRYP</name>
<dbReference type="Pfam" id="PF01588">
    <property type="entry name" value="tRNA_bind"/>
    <property type="match status" value="1"/>
</dbReference>
<keyword evidence="1 3" id="KW-0820">tRNA-binding</keyword>
<dbReference type="InterPro" id="IPR002547">
    <property type="entry name" value="tRNA-bd_dom"/>
</dbReference>
<feature type="region of interest" description="Disordered" evidence="4">
    <location>
        <begin position="188"/>
        <end position="209"/>
    </location>
</feature>
<organism evidence="7 8">
    <name type="scientific">Novymonas esmeraldas</name>
    <dbReference type="NCBI Taxonomy" id="1808958"/>
    <lineage>
        <taxon>Eukaryota</taxon>
        <taxon>Discoba</taxon>
        <taxon>Euglenozoa</taxon>
        <taxon>Kinetoplastea</taxon>
        <taxon>Metakinetoplastina</taxon>
        <taxon>Trypanosomatida</taxon>
        <taxon>Trypanosomatidae</taxon>
        <taxon>Novymonas</taxon>
    </lineage>
</organism>
<feature type="signal peptide" evidence="5">
    <location>
        <begin position="1"/>
        <end position="32"/>
    </location>
</feature>
<reference evidence="7 8" key="1">
    <citation type="journal article" date="2021" name="MBio">
        <title>A New Model Trypanosomatid, Novymonas esmeraldas: Genomic Perception of Its 'Candidatus Pandoraea novymonadis' Endosymbiont.</title>
        <authorList>
            <person name="Zakharova A."/>
            <person name="Saura A."/>
            <person name="Butenko A."/>
            <person name="Podesvova L."/>
            <person name="Warmusova S."/>
            <person name="Kostygov A.Y."/>
            <person name="Nenarokova A."/>
            <person name="Lukes J."/>
            <person name="Opperdoes F.R."/>
            <person name="Yurchenko V."/>
        </authorList>
    </citation>
    <scope>NUCLEOTIDE SEQUENCE [LARGE SCALE GENOMIC DNA]</scope>
    <source>
        <strain evidence="7 8">E262AT.01</strain>
    </source>
</reference>
<evidence type="ECO:0000256" key="2">
    <source>
        <dbReference type="ARBA" id="ARBA00022884"/>
    </source>
</evidence>
<feature type="compositionally biased region" description="Basic and acidic residues" evidence="4">
    <location>
        <begin position="225"/>
        <end position="234"/>
    </location>
</feature>
<comment type="caution">
    <text evidence="7">The sequence shown here is derived from an EMBL/GenBank/DDBJ whole genome shotgun (WGS) entry which is preliminary data.</text>
</comment>
<sequence>MQFVLHSSSILAPALRHALVSVLGLPAPCVEASSEGPHRVTLDGRTFRGLQPVVQALRRIASTPEQIAFLGEVGDDGEQAALVNQWVSAAAVLDVDAARAGADATASVAKALYSDVERILVASAGAAPQFLTGSDRATMADLLLYAAAFNHPAHAEVLPATMRWAAFVQTDAYVVPIRAAAVATPDAATAKTSKAGAAPKGDAASAKAEVTYVKPSEDEILRRRAEKEKAKAEKAAAAAAAAAAGGSGGSDKPSSSPSTDAPESNKTKKSELDSTSLCVRVGRFTNLRRHPNADRLYVEDMVLGEETRTIVSGLVEQYTAEELEGTQCLVVCNMKPKPLMGVTSQGMVLCAKKGEAVQLIRPPAGAAPGDRVLFGAAYDATLAAAAAPAILAGSKMSELLSHLHTDANGVLCWKDAAALHSSGASVSIADMPDCPVS</sequence>
<protein>
    <submittedName>
        <fullName evidence="7">tRNA binding domain containing protein</fullName>
    </submittedName>
</protein>
<evidence type="ECO:0000259" key="6">
    <source>
        <dbReference type="PROSITE" id="PS50886"/>
    </source>
</evidence>
<feature type="compositionally biased region" description="Basic and acidic residues" evidence="4">
    <location>
        <begin position="263"/>
        <end position="272"/>
    </location>
</feature>
<keyword evidence="2 3" id="KW-0694">RNA-binding</keyword>
<dbReference type="InterPro" id="IPR051270">
    <property type="entry name" value="Tyrosine-tRNA_ligase_regulator"/>
</dbReference>
<dbReference type="SUPFAM" id="SSF50249">
    <property type="entry name" value="Nucleic acid-binding proteins"/>
    <property type="match status" value="1"/>
</dbReference>
<feature type="region of interest" description="Disordered" evidence="4">
    <location>
        <begin position="225"/>
        <end position="272"/>
    </location>
</feature>
<keyword evidence="8" id="KW-1185">Reference proteome</keyword>
<dbReference type="PROSITE" id="PS50886">
    <property type="entry name" value="TRBD"/>
    <property type="match status" value="1"/>
</dbReference>
<dbReference type="Proteomes" id="UP001430356">
    <property type="component" value="Unassembled WGS sequence"/>
</dbReference>
<feature type="compositionally biased region" description="Low complexity" evidence="4">
    <location>
        <begin position="235"/>
        <end position="258"/>
    </location>
</feature>
<proteinExistence type="predicted"/>
<evidence type="ECO:0000313" key="8">
    <source>
        <dbReference type="Proteomes" id="UP001430356"/>
    </source>
</evidence>
<dbReference type="InterPro" id="IPR012340">
    <property type="entry name" value="NA-bd_OB-fold"/>
</dbReference>
<dbReference type="GO" id="GO:0000049">
    <property type="term" value="F:tRNA binding"/>
    <property type="evidence" value="ECO:0007669"/>
    <property type="project" value="UniProtKB-UniRule"/>
</dbReference>
<dbReference type="AlphaFoldDB" id="A0AAW0ETQ9"/>
<evidence type="ECO:0000256" key="4">
    <source>
        <dbReference type="SAM" id="MobiDB-lite"/>
    </source>
</evidence>
<dbReference type="PANTHER" id="PTHR11586:SF33">
    <property type="entry name" value="AMINOACYL TRNA SYNTHASE COMPLEX-INTERACTING MULTIFUNCTIONAL PROTEIN 1"/>
    <property type="match status" value="1"/>
</dbReference>
<accession>A0AAW0ETQ9</accession>
<gene>
    <name evidence="7" type="ORF">NESM_000658200</name>
</gene>
<evidence type="ECO:0000313" key="7">
    <source>
        <dbReference type="EMBL" id="KAK7197130.1"/>
    </source>
</evidence>